<gene>
    <name evidence="12" type="ORF">GCM10010302_74390</name>
</gene>
<keyword evidence="7" id="KW-0808">Transferase</keyword>
<comment type="caution">
    <text evidence="12">The sequence shown here is derived from an EMBL/GenBank/DDBJ whole genome shotgun (WGS) entry which is preliminary data.</text>
</comment>
<dbReference type="GO" id="GO:0032259">
    <property type="term" value="P:methylation"/>
    <property type="evidence" value="ECO:0007669"/>
    <property type="project" value="UniProtKB-KW"/>
</dbReference>
<dbReference type="Proteomes" id="UP001501867">
    <property type="component" value="Unassembled WGS sequence"/>
</dbReference>
<evidence type="ECO:0000313" key="12">
    <source>
        <dbReference type="EMBL" id="GAA0324371.1"/>
    </source>
</evidence>
<evidence type="ECO:0000256" key="11">
    <source>
        <dbReference type="ARBA" id="ARBA00031350"/>
    </source>
</evidence>
<evidence type="ECO:0000313" key="13">
    <source>
        <dbReference type="Proteomes" id="UP001501867"/>
    </source>
</evidence>
<organism evidence="12 13">
    <name type="scientific">Streptomyces polychromogenes</name>
    <dbReference type="NCBI Taxonomy" id="67342"/>
    <lineage>
        <taxon>Bacteria</taxon>
        <taxon>Bacillati</taxon>
        <taxon>Actinomycetota</taxon>
        <taxon>Actinomycetes</taxon>
        <taxon>Kitasatosporales</taxon>
        <taxon>Streptomycetaceae</taxon>
        <taxon>Streptomyces</taxon>
    </lineage>
</organism>
<dbReference type="CDD" id="cd02440">
    <property type="entry name" value="AdoMet_MTases"/>
    <property type="match status" value="1"/>
</dbReference>
<comment type="subcellular location">
    <subcellularLocation>
        <location evidence="1">Cytoplasm</location>
    </subcellularLocation>
</comment>
<accession>A0ABN0W3U4</accession>
<dbReference type="Pfam" id="PF01135">
    <property type="entry name" value="PCMT"/>
    <property type="match status" value="1"/>
</dbReference>
<evidence type="ECO:0000256" key="5">
    <source>
        <dbReference type="ARBA" id="ARBA00022490"/>
    </source>
</evidence>
<comment type="similarity">
    <text evidence="2">Belongs to the methyltransferase superfamily. L-isoaspartyl/D-aspartyl protein methyltransferase family.</text>
</comment>
<proteinExistence type="inferred from homology"/>
<evidence type="ECO:0000256" key="6">
    <source>
        <dbReference type="ARBA" id="ARBA00022603"/>
    </source>
</evidence>
<dbReference type="GO" id="GO:0008168">
    <property type="term" value="F:methyltransferase activity"/>
    <property type="evidence" value="ECO:0007669"/>
    <property type="project" value="UniProtKB-KW"/>
</dbReference>
<dbReference type="SUPFAM" id="SSF53335">
    <property type="entry name" value="S-adenosyl-L-methionine-dependent methyltransferases"/>
    <property type="match status" value="1"/>
</dbReference>
<reference evidence="12 13" key="1">
    <citation type="journal article" date="2019" name="Int. J. Syst. Evol. Microbiol.">
        <title>The Global Catalogue of Microorganisms (GCM) 10K type strain sequencing project: providing services to taxonomists for standard genome sequencing and annotation.</title>
        <authorList>
            <consortium name="The Broad Institute Genomics Platform"/>
            <consortium name="The Broad Institute Genome Sequencing Center for Infectious Disease"/>
            <person name="Wu L."/>
            <person name="Ma J."/>
        </authorList>
    </citation>
    <scope>NUCLEOTIDE SEQUENCE [LARGE SCALE GENOMIC DNA]</scope>
    <source>
        <strain evidence="12 13">JCM 4505</strain>
    </source>
</reference>
<keyword evidence="8" id="KW-0949">S-adenosyl-L-methionine</keyword>
<keyword evidence="5" id="KW-0963">Cytoplasm</keyword>
<dbReference type="EC" id="2.1.1.77" evidence="3"/>
<keyword evidence="13" id="KW-1185">Reference proteome</keyword>
<evidence type="ECO:0000256" key="1">
    <source>
        <dbReference type="ARBA" id="ARBA00004496"/>
    </source>
</evidence>
<sequence>MNREICREALRTAGLLRPPWLAQAFDTVDREAFVPQTVWLPVADEEGRWSFVDREADPDAWLRAVWNPHQSVVTQLNDGHTPPGPNTGDFTSSVSALDIVMRKLTALQLDPQHTVLEIGTGSGYHTALLSERVGAQRVTTVEVDETLATTAAVTLTSQGYEPTMITGDGLFGAPEHAPFDRVISTAAVRRIPHAWVEQTHDTGKILTPFGTAYSNTGLLGLTVDGHQAQGRFIGSSAYMWVRSDRPTVELRVPEKPTRRRSPIDPAQVLSGGYLQDFAIGLQVPDVSYSHRGTARDRRVQFVDEAGTSATIVRYEDWWEKDAVTSWGPRDLWAEVTDAFGWYESQNRPHITRFGISVDSHQYAWLDDPGKPVGNR</sequence>
<dbReference type="InterPro" id="IPR000682">
    <property type="entry name" value="PCMT"/>
</dbReference>
<dbReference type="PANTHER" id="PTHR11579:SF0">
    <property type="entry name" value="PROTEIN-L-ISOASPARTATE(D-ASPARTATE) O-METHYLTRANSFERASE"/>
    <property type="match status" value="1"/>
</dbReference>
<dbReference type="InterPro" id="IPR029063">
    <property type="entry name" value="SAM-dependent_MTases_sf"/>
</dbReference>
<evidence type="ECO:0000256" key="10">
    <source>
        <dbReference type="ARBA" id="ARBA00031323"/>
    </source>
</evidence>
<evidence type="ECO:0000256" key="3">
    <source>
        <dbReference type="ARBA" id="ARBA00011890"/>
    </source>
</evidence>
<dbReference type="EMBL" id="BAAABV010000032">
    <property type="protein sequence ID" value="GAA0324371.1"/>
    <property type="molecule type" value="Genomic_DNA"/>
</dbReference>
<evidence type="ECO:0000256" key="4">
    <source>
        <dbReference type="ARBA" id="ARBA00013346"/>
    </source>
</evidence>
<dbReference type="Gene3D" id="3.40.50.150">
    <property type="entry name" value="Vaccinia Virus protein VP39"/>
    <property type="match status" value="1"/>
</dbReference>
<name>A0ABN0W3U4_9ACTN</name>
<evidence type="ECO:0000256" key="8">
    <source>
        <dbReference type="ARBA" id="ARBA00022691"/>
    </source>
</evidence>
<protein>
    <recommendedName>
        <fullName evidence="4">Protein-L-isoaspartate O-methyltransferase</fullName>
        <ecNumber evidence="3">2.1.1.77</ecNumber>
    </recommendedName>
    <alternativeName>
        <fullName evidence="11">L-isoaspartyl protein carboxyl methyltransferase</fullName>
    </alternativeName>
    <alternativeName>
        <fullName evidence="9">Protein L-isoaspartyl methyltransferase</fullName>
    </alternativeName>
    <alternativeName>
        <fullName evidence="10">Protein-beta-aspartate methyltransferase</fullName>
    </alternativeName>
</protein>
<evidence type="ECO:0000256" key="7">
    <source>
        <dbReference type="ARBA" id="ARBA00022679"/>
    </source>
</evidence>
<dbReference type="PANTHER" id="PTHR11579">
    <property type="entry name" value="PROTEIN-L-ISOASPARTATE O-METHYLTRANSFERASE"/>
    <property type="match status" value="1"/>
</dbReference>
<evidence type="ECO:0000256" key="9">
    <source>
        <dbReference type="ARBA" id="ARBA00030757"/>
    </source>
</evidence>
<keyword evidence="6 12" id="KW-0489">Methyltransferase</keyword>
<evidence type="ECO:0000256" key="2">
    <source>
        <dbReference type="ARBA" id="ARBA00005369"/>
    </source>
</evidence>